<feature type="transmembrane region" description="Helical" evidence="7">
    <location>
        <begin position="136"/>
        <end position="155"/>
    </location>
</feature>
<dbReference type="Pfam" id="PF20684">
    <property type="entry name" value="Fung_rhodopsin"/>
    <property type="match status" value="1"/>
</dbReference>
<name>A0AAD9SGB1_PHOAM</name>
<dbReference type="Proteomes" id="UP001265746">
    <property type="component" value="Unassembled WGS sequence"/>
</dbReference>
<dbReference type="GO" id="GO:0016020">
    <property type="term" value="C:membrane"/>
    <property type="evidence" value="ECO:0007669"/>
    <property type="project" value="UniProtKB-SubCell"/>
</dbReference>
<dbReference type="InterPro" id="IPR052337">
    <property type="entry name" value="SAT4-like"/>
</dbReference>
<evidence type="ECO:0000259" key="8">
    <source>
        <dbReference type="Pfam" id="PF20684"/>
    </source>
</evidence>
<comment type="similarity">
    <text evidence="5">Belongs to the SAT4 family.</text>
</comment>
<evidence type="ECO:0000256" key="6">
    <source>
        <dbReference type="SAM" id="MobiDB-lite"/>
    </source>
</evidence>
<keyword evidence="2 7" id="KW-0812">Transmembrane</keyword>
<accession>A0AAD9SGB1</accession>
<evidence type="ECO:0000256" key="3">
    <source>
        <dbReference type="ARBA" id="ARBA00022989"/>
    </source>
</evidence>
<protein>
    <recommendedName>
        <fullName evidence="8">Rhodopsin domain-containing protein</fullName>
    </recommendedName>
</protein>
<dbReference type="EMBL" id="JAUJFL010000003">
    <property type="protein sequence ID" value="KAK2607039.1"/>
    <property type="molecule type" value="Genomic_DNA"/>
</dbReference>
<evidence type="ECO:0000256" key="5">
    <source>
        <dbReference type="ARBA" id="ARBA00038359"/>
    </source>
</evidence>
<evidence type="ECO:0000256" key="7">
    <source>
        <dbReference type="SAM" id="Phobius"/>
    </source>
</evidence>
<dbReference type="PANTHER" id="PTHR33048">
    <property type="entry name" value="PTH11-LIKE INTEGRAL MEMBRANE PROTEIN (AFU_ORTHOLOGUE AFUA_5G11245)"/>
    <property type="match status" value="1"/>
</dbReference>
<dbReference type="PANTHER" id="PTHR33048:SF149">
    <property type="entry name" value="UBID FAMILY DECARBOXYLASE"/>
    <property type="match status" value="1"/>
</dbReference>
<keyword evidence="4 7" id="KW-0472">Membrane</keyword>
<keyword evidence="10" id="KW-1185">Reference proteome</keyword>
<evidence type="ECO:0000256" key="2">
    <source>
        <dbReference type="ARBA" id="ARBA00022692"/>
    </source>
</evidence>
<evidence type="ECO:0000256" key="4">
    <source>
        <dbReference type="ARBA" id="ARBA00023136"/>
    </source>
</evidence>
<gene>
    <name evidence="9" type="ORF">N8I77_005748</name>
</gene>
<keyword evidence="3 7" id="KW-1133">Transmembrane helix</keyword>
<comment type="subcellular location">
    <subcellularLocation>
        <location evidence="1">Membrane</location>
        <topology evidence="1">Multi-pass membrane protein</topology>
    </subcellularLocation>
</comment>
<feature type="transmembrane region" description="Helical" evidence="7">
    <location>
        <begin position="17"/>
        <end position="36"/>
    </location>
</feature>
<feature type="transmembrane region" description="Helical" evidence="7">
    <location>
        <begin position="212"/>
        <end position="234"/>
    </location>
</feature>
<proteinExistence type="inferred from homology"/>
<feature type="transmembrane region" description="Helical" evidence="7">
    <location>
        <begin position="48"/>
        <end position="68"/>
    </location>
</feature>
<evidence type="ECO:0000313" key="9">
    <source>
        <dbReference type="EMBL" id="KAK2607039.1"/>
    </source>
</evidence>
<dbReference type="AlphaFoldDB" id="A0AAD9SGB1"/>
<dbReference type="InterPro" id="IPR049326">
    <property type="entry name" value="Rhodopsin_dom_fungi"/>
</dbReference>
<evidence type="ECO:0000256" key="1">
    <source>
        <dbReference type="ARBA" id="ARBA00004141"/>
    </source>
</evidence>
<feature type="region of interest" description="Disordered" evidence="6">
    <location>
        <begin position="433"/>
        <end position="457"/>
    </location>
</feature>
<feature type="transmembrane region" description="Helical" evidence="7">
    <location>
        <begin position="246"/>
        <end position="268"/>
    </location>
</feature>
<sequence length="457" mass="51266">MGNFDHDFDVTLRSQSWPLYSVGILLIIFRLIARARRLGVRDYQADDYLMLLVALLYTALIVCLNIIADGGGSNLYPPELEQTFTPKDIQERIYGSKIVVVSEQAMLNVIYTIKVCMLIMYTRLTLGLRDQRVVRYLAVYVFIGWLATEIAFFTACRPFEGYWGVPPPDPQCTTLEHYAIVQGCFNISSDMIMICIPMPLIVRMALPWRQKIVVAFIFSLGIFVILAALLTKIYNLTDVYDASYMLWYVREASVAVYMSNLPMIWPLLREWFPCLRALTPGAGRTYDRRVQKSALTSTARYGARKSTQRMNILSGKASGGTTVRSPSLDPVPGVHSKSPTYDVEMAIRGIDSDDDVKSSKYSGTDLEDQPGAGGWHDSSSIDQIVHIKTPPRSISRATTVDSNFRYLQMEQEARDRVMMGGIQVQTSFSVEEEVATPPQSSHGGPTPEPWTATKGGW</sequence>
<feature type="region of interest" description="Disordered" evidence="6">
    <location>
        <begin position="315"/>
        <end position="379"/>
    </location>
</feature>
<comment type="caution">
    <text evidence="9">The sequence shown here is derived from an EMBL/GenBank/DDBJ whole genome shotgun (WGS) entry which is preliminary data.</text>
</comment>
<feature type="transmembrane region" description="Helical" evidence="7">
    <location>
        <begin position="105"/>
        <end position="124"/>
    </location>
</feature>
<organism evidence="9 10">
    <name type="scientific">Phomopsis amygdali</name>
    <name type="common">Fusicoccum amygdali</name>
    <dbReference type="NCBI Taxonomy" id="1214568"/>
    <lineage>
        <taxon>Eukaryota</taxon>
        <taxon>Fungi</taxon>
        <taxon>Dikarya</taxon>
        <taxon>Ascomycota</taxon>
        <taxon>Pezizomycotina</taxon>
        <taxon>Sordariomycetes</taxon>
        <taxon>Sordariomycetidae</taxon>
        <taxon>Diaporthales</taxon>
        <taxon>Diaporthaceae</taxon>
        <taxon>Diaporthe</taxon>
    </lineage>
</organism>
<feature type="domain" description="Rhodopsin" evidence="8">
    <location>
        <begin position="30"/>
        <end position="269"/>
    </location>
</feature>
<evidence type="ECO:0000313" key="10">
    <source>
        <dbReference type="Proteomes" id="UP001265746"/>
    </source>
</evidence>
<reference evidence="9" key="1">
    <citation type="submission" date="2023-06" db="EMBL/GenBank/DDBJ databases">
        <authorList>
            <person name="Noh H."/>
        </authorList>
    </citation>
    <scope>NUCLEOTIDE SEQUENCE</scope>
    <source>
        <strain evidence="9">DUCC20226</strain>
    </source>
</reference>